<name>D4JUN5_9FIRM</name>
<reference evidence="2 3" key="1">
    <citation type="submission" date="2010-03" db="EMBL/GenBank/DDBJ databases">
        <title>The genome sequence of Eubacterium siraeum 70/3.</title>
        <authorList>
            <consortium name="metaHIT consortium -- http://www.metahit.eu/"/>
            <person name="Pajon A."/>
            <person name="Turner K."/>
            <person name="Parkhill J."/>
            <person name="Duncan S."/>
            <person name="Flint H."/>
        </authorList>
    </citation>
    <scope>NUCLEOTIDE SEQUENCE [LARGE SCALE GENOMIC DNA]</scope>
    <source>
        <strain evidence="2 3">70/3</strain>
    </source>
</reference>
<gene>
    <name evidence="2" type="ORF">EUS_17140</name>
</gene>
<evidence type="ECO:0008006" key="4">
    <source>
        <dbReference type="Google" id="ProtNLM"/>
    </source>
</evidence>
<dbReference type="InterPro" id="IPR031344">
    <property type="entry name" value="DUF5104"/>
</dbReference>
<dbReference type="PROSITE" id="PS51257">
    <property type="entry name" value="PROKAR_LIPOPROTEIN"/>
    <property type="match status" value="1"/>
</dbReference>
<dbReference type="HOGENOM" id="CLU_868033_0_0_9"/>
<keyword evidence="1" id="KW-1133">Transmembrane helix</keyword>
<dbReference type="Gene3D" id="3.10.450.50">
    <property type="match status" value="2"/>
</dbReference>
<dbReference type="AlphaFoldDB" id="D4JUN5"/>
<dbReference type="KEGG" id="esu:EUS_17140"/>
<feature type="transmembrane region" description="Helical" evidence="1">
    <location>
        <begin position="7"/>
        <end position="27"/>
    </location>
</feature>
<accession>D4JUN5</accession>
<dbReference type="BioCyc" id="ESIR657319:G136K-1452-MONOMER"/>
<sequence>MKKIVSYIVMIIIVIFMLTSCNLVTMVTGDYSGLANRNFNALITAMENKDKSAVKALFMDSTINSSENFEKSLDELLEYYNGKMTSYDDVSSGGEFVERNLFIGKRVFMSSYFVVETDGDKYHFDITECVFDSLNPGNVGIKSLYIINDKDFPDKDGYYHGDYKNTEGINIGKYAEYSEDTVMSREKFNNLLTAVENKDKDTLGSYFSKNAVEKTPDFDNEVEKLLNLYKGTHKPFNRYTGGGSVYEMNDWGTEYKYLDSNFYLETEEGKNFYFKISEYLINEEDENNVGITCLKVYNQTSDVNAEIDMEAVPIVVIGAE</sequence>
<dbReference type="Proteomes" id="UP000008803">
    <property type="component" value="Chromosome"/>
</dbReference>
<protein>
    <recommendedName>
        <fullName evidence="4">DUF5104 domain-containing protein</fullName>
    </recommendedName>
</protein>
<evidence type="ECO:0000256" key="1">
    <source>
        <dbReference type="SAM" id="Phobius"/>
    </source>
</evidence>
<keyword evidence="1" id="KW-0812">Transmembrane</keyword>
<proteinExistence type="predicted"/>
<dbReference type="PATRIC" id="fig|657319.3.peg.2025"/>
<dbReference type="Pfam" id="PF17117">
    <property type="entry name" value="DUF5104"/>
    <property type="match status" value="2"/>
</dbReference>
<organism evidence="2 3">
    <name type="scientific">[Eubacterium] siraeum 70/3</name>
    <dbReference type="NCBI Taxonomy" id="657319"/>
    <lineage>
        <taxon>Bacteria</taxon>
        <taxon>Bacillati</taxon>
        <taxon>Bacillota</taxon>
        <taxon>Clostridia</taxon>
        <taxon>Eubacteriales</taxon>
        <taxon>Oscillospiraceae</taxon>
        <taxon>Oscillospiraceae incertae sedis</taxon>
    </lineage>
</organism>
<evidence type="ECO:0000313" key="3">
    <source>
        <dbReference type="Proteomes" id="UP000008803"/>
    </source>
</evidence>
<dbReference type="EMBL" id="FP929044">
    <property type="protein sequence ID" value="CBK96804.1"/>
    <property type="molecule type" value="Genomic_DNA"/>
</dbReference>
<evidence type="ECO:0000313" key="2">
    <source>
        <dbReference type="EMBL" id="CBK96804.1"/>
    </source>
</evidence>
<reference evidence="2 3" key="2">
    <citation type="submission" date="2010-03" db="EMBL/GenBank/DDBJ databases">
        <authorList>
            <person name="Pajon A."/>
        </authorList>
    </citation>
    <scope>NUCLEOTIDE SEQUENCE [LARGE SCALE GENOMIC DNA]</scope>
    <source>
        <strain evidence="2 3">70/3</strain>
    </source>
</reference>
<keyword evidence="1" id="KW-0472">Membrane</keyword>